<organism evidence="2">
    <name type="scientific">uncultured Rubrobacteraceae bacterium</name>
    <dbReference type="NCBI Taxonomy" id="349277"/>
    <lineage>
        <taxon>Bacteria</taxon>
        <taxon>Bacillati</taxon>
        <taxon>Actinomycetota</taxon>
        <taxon>Rubrobacteria</taxon>
        <taxon>Rubrobacterales</taxon>
        <taxon>Rubrobacteraceae</taxon>
        <taxon>environmental samples</taxon>
    </lineage>
</organism>
<feature type="compositionally biased region" description="Basic residues" evidence="1">
    <location>
        <begin position="219"/>
        <end position="250"/>
    </location>
</feature>
<feature type="compositionally biased region" description="Low complexity" evidence="1">
    <location>
        <begin position="1"/>
        <end position="12"/>
    </location>
</feature>
<dbReference type="GO" id="GO:0031071">
    <property type="term" value="F:cysteine desulfurase activity"/>
    <property type="evidence" value="ECO:0007669"/>
    <property type="project" value="UniProtKB-EC"/>
</dbReference>
<keyword evidence="2" id="KW-0808">Transferase</keyword>
<gene>
    <name evidence="2" type="ORF">AVDCRST_MAG12-840</name>
</gene>
<dbReference type="AlphaFoldDB" id="A0A6J4REL0"/>
<dbReference type="EMBL" id="CADCVK010000143">
    <property type="protein sequence ID" value="CAA9471832.1"/>
    <property type="molecule type" value="Genomic_DNA"/>
</dbReference>
<proteinExistence type="predicted"/>
<reference evidence="2" key="1">
    <citation type="submission" date="2020-02" db="EMBL/GenBank/DDBJ databases">
        <authorList>
            <person name="Meier V. D."/>
        </authorList>
    </citation>
    <scope>NUCLEOTIDE SEQUENCE</scope>
    <source>
        <strain evidence="2">AVDCRST_MAG12</strain>
    </source>
</reference>
<accession>A0A6J4REL0</accession>
<protein>
    <submittedName>
        <fullName evidence="2">Cysteine desulfurase</fullName>
        <ecNumber evidence="2">2.8.1.7</ecNumber>
    </submittedName>
</protein>
<feature type="compositionally biased region" description="Basic residues" evidence="1">
    <location>
        <begin position="30"/>
        <end position="63"/>
    </location>
</feature>
<feature type="non-terminal residue" evidence="2">
    <location>
        <position position="1"/>
    </location>
</feature>
<sequence>ARGRRPMLGTRLPRGRRPLPPPGRGQRPSPRGRRPPHKRRPRRRRPHPEHHPRHEPRRRRHRLADRGRGGLGLYGASWLPHAAAPRGPALRGRARPHLPPGNGREDRSGPDPAHPPRGALSRGLDGRHGAAAGGDLRPRPRARRPDAGGRRPVHREHPRGRPCHRRRHVRLYRPQVGARARRHGRLLRQDRPPAPQPERRLPVARRPRRLRQERGLRSPSRRPPLRGLHHERGPRRRLRGGGGRHPRTRGGRFSGDPSPGRPADGQAVGAPACRPPLAKARPERARQLRDRRHRGERSRRATAGAEVRPALRPRPRALRPGEHAPLQHRGRVGGAHGGRREAL</sequence>
<name>A0A6J4REL0_9ACTN</name>
<evidence type="ECO:0000256" key="1">
    <source>
        <dbReference type="SAM" id="MobiDB-lite"/>
    </source>
</evidence>
<feature type="region of interest" description="Disordered" evidence="1">
    <location>
        <begin position="1"/>
        <end position="343"/>
    </location>
</feature>
<feature type="compositionally biased region" description="Basic residues" evidence="1">
    <location>
        <begin position="151"/>
        <end position="171"/>
    </location>
</feature>
<feature type="compositionally biased region" description="Basic and acidic residues" evidence="1">
    <location>
        <begin position="187"/>
        <end position="201"/>
    </location>
</feature>
<feature type="non-terminal residue" evidence="2">
    <location>
        <position position="343"/>
    </location>
</feature>
<evidence type="ECO:0000313" key="2">
    <source>
        <dbReference type="EMBL" id="CAA9471832.1"/>
    </source>
</evidence>
<feature type="compositionally biased region" description="Low complexity" evidence="1">
    <location>
        <begin position="79"/>
        <end position="91"/>
    </location>
</feature>
<dbReference type="EC" id="2.8.1.7" evidence="2"/>